<evidence type="ECO:0000313" key="1">
    <source>
        <dbReference type="EMBL" id="XCN28003.1"/>
    </source>
</evidence>
<accession>A0AAU8L013</accession>
<sequence>MSDNNEISAEQLIKEFQAHVIDLLKYTVSDENKRILPEFEKFFVGVRTDSNGVDFIQTLAGMLTFAEGGVQYSPCLSADAVQLAIEVSNITRYSLQCGIVVTVVGAHFVSLTGKFWVGTDAYQAKESEDDIATLKRIKERKEKTDPGIILPNNGKIALS</sequence>
<dbReference type="EMBL" id="PP869623">
    <property type="protein sequence ID" value="XCN28003.1"/>
    <property type="molecule type" value="Genomic_DNA"/>
</dbReference>
<protein>
    <submittedName>
        <fullName evidence="1">Uncharacterized protein</fullName>
    </submittedName>
</protein>
<reference evidence="1" key="1">
    <citation type="submission" date="2024-06" db="EMBL/GenBank/DDBJ databases">
        <authorList>
            <person name="Melgar S."/>
            <person name="Ryabinky S."/>
            <person name="Merugu K."/>
            <person name="Desisa B."/>
            <person name="Truong H."/>
            <person name="Jamal R."/>
            <person name="Sandhu A."/>
            <person name="Johnson A."/>
        </authorList>
    </citation>
    <scope>NUCLEOTIDE SEQUENCE</scope>
</reference>
<organism evidence="1">
    <name type="scientific">Serratia phage Kevin</name>
    <dbReference type="NCBI Taxonomy" id="3161161"/>
    <lineage>
        <taxon>Viruses</taxon>
        <taxon>Duplodnaviria</taxon>
        <taxon>Heunggongvirae</taxon>
        <taxon>Uroviricota</taxon>
        <taxon>Caudoviricetes</taxon>
        <taxon>Pantevenvirales</taxon>
        <taxon>Ackermannviridae</taxon>
        <taxon>Miltonvirus</taxon>
    </lineage>
</organism>
<proteinExistence type="predicted"/>
<name>A0AAU8L013_9CAUD</name>